<gene>
    <name evidence="1" type="ORF">R1sor_019074</name>
</gene>
<accession>A0ABD3IFR2</accession>
<dbReference type="PANTHER" id="PTHR33153">
    <property type="entry name" value="MYND-TYPE DOMAIN-CONTAINING PROTEIN"/>
    <property type="match status" value="1"/>
</dbReference>
<reference evidence="1 2" key="1">
    <citation type="submission" date="2024-09" db="EMBL/GenBank/DDBJ databases">
        <title>Chromosome-scale assembly of Riccia sorocarpa.</title>
        <authorList>
            <person name="Paukszto L."/>
        </authorList>
    </citation>
    <scope>NUCLEOTIDE SEQUENCE [LARGE SCALE GENOMIC DNA]</scope>
    <source>
        <strain evidence="1">LP-2024</strain>
        <tissue evidence="1">Aerial parts of the thallus</tissue>
    </source>
</reference>
<evidence type="ECO:0000313" key="2">
    <source>
        <dbReference type="Proteomes" id="UP001633002"/>
    </source>
</evidence>
<dbReference type="Proteomes" id="UP001633002">
    <property type="component" value="Unassembled WGS sequence"/>
</dbReference>
<protein>
    <submittedName>
        <fullName evidence="1">Uncharacterized protein</fullName>
    </submittedName>
</protein>
<dbReference type="PANTHER" id="PTHR33153:SF3">
    <property type="entry name" value="TRAFFICKING PROTEIN PARTICLE COMPLEX SUBUNIT 11 DOMAIN-CONTAINING PROTEIN"/>
    <property type="match status" value="1"/>
</dbReference>
<sequence length="664" mass="75601">MASTSVEVKRLSPGENILLYGDNFIVGVGSVHSVDESELCHGEIIGRGRISVQICSSLRPDFILPYPSPGANIVGEAVNSFAIWDISKPFSTSCVGEVRVGEQYVGVLVSTVHSEVDPTILDRDLPNFHPDDPITVRWPILHLRIASNGAILGHLYKAFEDAGTRGAQTGDGICQECMRKVDKKNIIDERSFFYNEPYTRRVEYILSKFDHPGFEEGYMLFRTLKVCEKTFYTLYGFVKQTFYNYEKAYTMGQRVGFHGNSGTFKPKDTTIFARACMKSFFQQTAEPLPHKESRNENTDGIIYRLSNALSRDDVYREILGKMEAVGMTAISRVAFDNLWKKEFPNYGMHNSSGFAKCLLCVKFTTMLQRERRSAERAKLELDREKHLKHQMSGRTVYYSHRELSTSSPSLYLSFIHDAMDLAKTIIPCLCDKVKTLMGSVQPLPLKVIGVLNHGHEPRVVAHVTVGGLWKSYPNYTITSIAKQLRDYENFHTDKKLGDLHFTDQTSHPLFNALMDEEVFNTTILAKKPQARKDIESLLHILAVVYHAQSSKAYPRVIQEVTDYKKHVKDYMEKIAGQSAPVAIRFYMRDNISVYQVQENYGEEWVPPYGRTVWKRCEPESETNFQVALPPRQDPVAKGLMCPMQKKLRSWDTSGITSHTRRICN</sequence>
<organism evidence="1 2">
    <name type="scientific">Riccia sorocarpa</name>
    <dbReference type="NCBI Taxonomy" id="122646"/>
    <lineage>
        <taxon>Eukaryota</taxon>
        <taxon>Viridiplantae</taxon>
        <taxon>Streptophyta</taxon>
        <taxon>Embryophyta</taxon>
        <taxon>Marchantiophyta</taxon>
        <taxon>Marchantiopsida</taxon>
        <taxon>Marchantiidae</taxon>
        <taxon>Marchantiales</taxon>
        <taxon>Ricciaceae</taxon>
        <taxon>Riccia</taxon>
    </lineage>
</organism>
<keyword evidence="2" id="KW-1185">Reference proteome</keyword>
<dbReference type="EMBL" id="JBJQOH010000001">
    <property type="protein sequence ID" value="KAL3701052.1"/>
    <property type="molecule type" value="Genomic_DNA"/>
</dbReference>
<dbReference type="AlphaFoldDB" id="A0ABD3IFR2"/>
<evidence type="ECO:0000313" key="1">
    <source>
        <dbReference type="EMBL" id="KAL3701052.1"/>
    </source>
</evidence>
<comment type="caution">
    <text evidence="1">The sequence shown here is derived from an EMBL/GenBank/DDBJ whole genome shotgun (WGS) entry which is preliminary data.</text>
</comment>
<name>A0ABD3IFR2_9MARC</name>
<proteinExistence type="predicted"/>